<dbReference type="GO" id="GO:0016301">
    <property type="term" value="F:kinase activity"/>
    <property type="evidence" value="ECO:0007669"/>
    <property type="project" value="UniProtKB-KW"/>
</dbReference>
<dbReference type="Gene3D" id="3.40.50.300">
    <property type="entry name" value="P-loop containing nucleotide triphosphate hydrolases"/>
    <property type="match status" value="1"/>
</dbReference>
<keyword evidence="1" id="KW-0808">Transferase</keyword>
<gene>
    <name evidence="1" type="ORF">SAMN06893097_11228</name>
</gene>
<name>A0A285EIP2_9ACTN</name>
<reference evidence="1 2" key="1">
    <citation type="submission" date="2017-09" db="EMBL/GenBank/DDBJ databases">
        <authorList>
            <person name="Ehlers B."/>
            <person name="Leendertz F.H."/>
        </authorList>
    </citation>
    <scope>NUCLEOTIDE SEQUENCE [LARGE SCALE GENOMIC DNA]</scope>
    <source>
        <strain evidence="1 2">DSM 46844</strain>
    </source>
</reference>
<protein>
    <submittedName>
        <fullName evidence="1">Thymidylate kinase</fullName>
    </submittedName>
</protein>
<keyword evidence="2" id="KW-1185">Reference proteome</keyword>
<organism evidence="1 2">
    <name type="scientific">Geodermatophilus sabuli</name>
    <dbReference type="NCBI Taxonomy" id="1564158"/>
    <lineage>
        <taxon>Bacteria</taxon>
        <taxon>Bacillati</taxon>
        <taxon>Actinomycetota</taxon>
        <taxon>Actinomycetes</taxon>
        <taxon>Geodermatophilales</taxon>
        <taxon>Geodermatophilaceae</taxon>
        <taxon>Geodermatophilus</taxon>
    </lineage>
</organism>
<dbReference type="EMBL" id="OBDO01000012">
    <property type="protein sequence ID" value="SNX98733.1"/>
    <property type="molecule type" value="Genomic_DNA"/>
</dbReference>
<proteinExistence type="predicted"/>
<accession>A0A285EIP2</accession>
<keyword evidence="1" id="KW-0418">Kinase</keyword>
<dbReference type="SUPFAM" id="SSF52540">
    <property type="entry name" value="P-loop containing nucleoside triphosphate hydrolases"/>
    <property type="match status" value="1"/>
</dbReference>
<evidence type="ECO:0000313" key="2">
    <source>
        <dbReference type="Proteomes" id="UP000219514"/>
    </source>
</evidence>
<evidence type="ECO:0000313" key="1">
    <source>
        <dbReference type="EMBL" id="SNX98733.1"/>
    </source>
</evidence>
<sequence length="434" mass="47796">MRELSSVSQVAHAIDDVLDAPVLVTGSPPPHGRDLDLLARCAQSELVRSFLEQQGFLAWHTTWARFDGHGALTVELMLGDDWASARGHDGAELMVGAVPLPGFRHLSRPAPHVQLVLTAQSLLLRRGRLTPGGRRRATDAAASGPRVWDDAADLARRLGLTAPVEMLRRSLATPEAWASPRRTAELLLAVGSGPRGVRSARARGLVPRRWRPTLVSLSGPDGSGKSTQRARLRKSLEDAGVPTAGAWVRTTERPPLPGPLRAFADRWRRPVVTDGATPEPVPALPGRTRRSVPVHVRLAERLWITSVVLSNATLVWRGVWQGRTARVLVLDRFVLDAEVKLVYWYALRRGADITLERRLFRAICPEPDVAVLLAVAPETNSARRADEWQLHDFRDFRRLYTAAADELGAVVVDGERPPEVVAREVAEVVWSRLP</sequence>
<dbReference type="AlphaFoldDB" id="A0A285EIP2"/>
<dbReference type="Proteomes" id="UP000219514">
    <property type="component" value="Unassembled WGS sequence"/>
</dbReference>
<dbReference type="InterPro" id="IPR027417">
    <property type="entry name" value="P-loop_NTPase"/>
</dbReference>